<dbReference type="AlphaFoldDB" id="A0A437RLW0"/>
<dbReference type="RefSeq" id="WP_128228219.1">
    <property type="nucleotide sequence ID" value="NZ_SACR01000002.1"/>
</dbReference>
<dbReference type="EMBL" id="SACR01000002">
    <property type="protein sequence ID" value="RVU47759.1"/>
    <property type="molecule type" value="Genomic_DNA"/>
</dbReference>
<feature type="signal peptide" evidence="2">
    <location>
        <begin position="1"/>
        <end position="19"/>
    </location>
</feature>
<proteinExistence type="predicted"/>
<feature type="chain" id="PRO_5019303528" evidence="2">
    <location>
        <begin position="20"/>
        <end position="236"/>
    </location>
</feature>
<keyword evidence="1" id="KW-0472">Membrane</keyword>
<organism evidence="4 5">
    <name type="scientific">Rubrivivax rivuli</name>
    <dbReference type="NCBI Taxonomy" id="1862385"/>
    <lineage>
        <taxon>Bacteria</taxon>
        <taxon>Pseudomonadati</taxon>
        <taxon>Pseudomonadota</taxon>
        <taxon>Betaproteobacteria</taxon>
        <taxon>Burkholderiales</taxon>
        <taxon>Sphaerotilaceae</taxon>
        <taxon>Rubrivivax</taxon>
    </lineage>
</organism>
<dbReference type="Pfam" id="PF07589">
    <property type="entry name" value="PEP-CTERM"/>
    <property type="match status" value="1"/>
</dbReference>
<dbReference type="OrthoDB" id="8778383at2"/>
<gene>
    <name evidence="4" type="ORF">EOE66_08510</name>
</gene>
<feature type="transmembrane region" description="Helical" evidence="1">
    <location>
        <begin position="214"/>
        <end position="231"/>
    </location>
</feature>
<name>A0A437RLW0_9BURK</name>
<protein>
    <submittedName>
        <fullName evidence="4">PEP-CTERM sorting domain-containing protein</fullName>
    </submittedName>
</protein>
<evidence type="ECO:0000256" key="1">
    <source>
        <dbReference type="SAM" id="Phobius"/>
    </source>
</evidence>
<keyword evidence="2" id="KW-0732">Signal</keyword>
<evidence type="ECO:0000256" key="2">
    <source>
        <dbReference type="SAM" id="SignalP"/>
    </source>
</evidence>
<keyword evidence="1" id="KW-0812">Transmembrane</keyword>
<reference evidence="4 5" key="1">
    <citation type="submission" date="2019-01" db="EMBL/GenBank/DDBJ databases">
        <authorList>
            <person name="Chen W.-M."/>
        </authorList>
    </citation>
    <scope>NUCLEOTIDE SEQUENCE [LARGE SCALE GENOMIC DNA]</scope>
    <source>
        <strain evidence="4 5">KYPY4</strain>
    </source>
</reference>
<evidence type="ECO:0000313" key="5">
    <source>
        <dbReference type="Proteomes" id="UP000285575"/>
    </source>
</evidence>
<feature type="domain" description="Ice-binding protein C-terminal" evidence="3">
    <location>
        <begin position="211"/>
        <end position="235"/>
    </location>
</feature>
<keyword evidence="1" id="KW-1133">Transmembrane helix</keyword>
<sequence length="236" mass="23768">MKKIIALGLIAASAGSAQAVDLFNNGAAASGTPPISVIRTGGTLFGAGAQGNIPNLVADDFTVTGPGWTVESLSFFSYQTGAASAFTFTGLTWSVVAGDVNTGTVVASGSGAPANGGLAGYRVTATTLTDTNRAIFRLDLNVADFNLAPGNYWLRWGITGTLASGPWQPPTADGAFGNASQSLANAPFTSVVDAGDGLGVEFPFIVQGSLVPEPGTWALMLAGGLAVVGLARRRKA</sequence>
<evidence type="ECO:0000313" key="4">
    <source>
        <dbReference type="EMBL" id="RVU47759.1"/>
    </source>
</evidence>
<comment type="caution">
    <text evidence="4">The sequence shown here is derived from an EMBL/GenBank/DDBJ whole genome shotgun (WGS) entry which is preliminary data.</text>
</comment>
<accession>A0A437RLW0</accession>
<dbReference type="NCBIfam" id="TIGR02595">
    <property type="entry name" value="PEP_CTERM"/>
    <property type="match status" value="1"/>
</dbReference>
<dbReference type="Proteomes" id="UP000285575">
    <property type="component" value="Unassembled WGS sequence"/>
</dbReference>
<dbReference type="InterPro" id="IPR013424">
    <property type="entry name" value="Ice-binding_C"/>
</dbReference>
<evidence type="ECO:0000259" key="3">
    <source>
        <dbReference type="Pfam" id="PF07589"/>
    </source>
</evidence>
<keyword evidence="5" id="KW-1185">Reference proteome</keyword>